<name>A0ABU9VLX8_9BACI</name>
<sequence>MSILTACGVDHEQQIIGSWQSVSDGMKQNRYLTFSDDQTVSLVHKVPDSESQEDYQIRDTDEGFDLEIDVSGEESSFILKLLDPSEGDFDGVFEAYFEDEDTIVIGSEGDDNTDSLIRIDRIDEAHGEWMENKQ</sequence>
<dbReference type="Proteomes" id="UP001418796">
    <property type="component" value="Unassembled WGS sequence"/>
</dbReference>
<evidence type="ECO:0008006" key="3">
    <source>
        <dbReference type="Google" id="ProtNLM"/>
    </source>
</evidence>
<proteinExistence type="predicted"/>
<accession>A0ABU9VLX8</accession>
<comment type="caution">
    <text evidence="1">The sequence shown here is derived from an EMBL/GenBank/DDBJ whole genome shotgun (WGS) entry which is preliminary data.</text>
</comment>
<evidence type="ECO:0000313" key="1">
    <source>
        <dbReference type="EMBL" id="MEN0644920.1"/>
    </source>
</evidence>
<evidence type="ECO:0000313" key="2">
    <source>
        <dbReference type="Proteomes" id="UP001418796"/>
    </source>
</evidence>
<gene>
    <name evidence="1" type="ORF">MKY91_17325</name>
</gene>
<organism evidence="1 2">
    <name type="scientific">Alkalicoccobacillus gibsonii</name>
    <dbReference type="NCBI Taxonomy" id="79881"/>
    <lineage>
        <taxon>Bacteria</taxon>
        <taxon>Bacillati</taxon>
        <taxon>Bacillota</taxon>
        <taxon>Bacilli</taxon>
        <taxon>Bacillales</taxon>
        <taxon>Bacillaceae</taxon>
        <taxon>Alkalicoccobacillus</taxon>
    </lineage>
</organism>
<dbReference type="RefSeq" id="WP_343131540.1">
    <property type="nucleotide sequence ID" value="NZ_JBCITK010000001.1"/>
</dbReference>
<reference evidence="1 2" key="1">
    <citation type="submission" date="2024-03" db="EMBL/GenBank/DDBJ databases">
        <title>Bacilli Hybrid Assemblies.</title>
        <authorList>
            <person name="Kovac J."/>
        </authorList>
    </citation>
    <scope>NUCLEOTIDE SEQUENCE [LARGE SCALE GENOMIC DNA]</scope>
    <source>
        <strain evidence="1 2">FSL R7-0666</strain>
    </source>
</reference>
<keyword evidence="2" id="KW-1185">Reference proteome</keyword>
<protein>
    <recommendedName>
        <fullName evidence="3">Lipocalin-like domain-containing protein</fullName>
    </recommendedName>
</protein>
<dbReference type="EMBL" id="JBCITK010000001">
    <property type="protein sequence ID" value="MEN0644920.1"/>
    <property type="molecule type" value="Genomic_DNA"/>
</dbReference>